<keyword evidence="3" id="KW-1185">Reference proteome</keyword>
<protein>
    <submittedName>
        <fullName evidence="2">Uncharacterized protein</fullName>
    </submittedName>
</protein>
<evidence type="ECO:0000313" key="2">
    <source>
        <dbReference type="EMBL" id="KAF7273451.1"/>
    </source>
</evidence>
<evidence type="ECO:0000313" key="3">
    <source>
        <dbReference type="Proteomes" id="UP000625711"/>
    </source>
</evidence>
<dbReference type="EMBL" id="JAACXV010013417">
    <property type="protein sequence ID" value="KAF7273451.1"/>
    <property type="molecule type" value="Genomic_DNA"/>
</dbReference>
<evidence type="ECO:0000256" key="1">
    <source>
        <dbReference type="SAM" id="MobiDB-lite"/>
    </source>
</evidence>
<reference evidence="2" key="1">
    <citation type="submission" date="2020-08" db="EMBL/GenBank/DDBJ databases">
        <title>Genome sequencing and assembly of the red palm weevil Rhynchophorus ferrugineus.</title>
        <authorList>
            <person name="Dias G.B."/>
            <person name="Bergman C.M."/>
            <person name="Manee M."/>
        </authorList>
    </citation>
    <scope>NUCLEOTIDE SEQUENCE</scope>
    <source>
        <strain evidence="2">AA-2017</strain>
        <tissue evidence="2">Whole larva</tissue>
    </source>
</reference>
<proteinExistence type="predicted"/>
<name>A0A834M9L0_RHYFE</name>
<feature type="region of interest" description="Disordered" evidence="1">
    <location>
        <begin position="52"/>
        <end position="95"/>
    </location>
</feature>
<dbReference type="Proteomes" id="UP000625711">
    <property type="component" value="Unassembled WGS sequence"/>
</dbReference>
<accession>A0A834M9L0</accession>
<organism evidence="2 3">
    <name type="scientific">Rhynchophorus ferrugineus</name>
    <name type="common">Red palm weevil</name>
    <name type="synonym">Curculio ferrugineus</name>
    <dbReference type="NCBI Taxonomy" id="354439"/>
    <lineage>
        <taxon>Eukaryota</taxon>
        <taxon>Metazoa</taxon>
        <taxon>Ecdysozoa</taxon>
        <taxon>Arthropoda</taxon>
        <taxon>Hexapoda</taxon>
        <taxon>Insecta</taxon>
        <taxon>Pterygota</taxon>
        <taxon>Neoptera</taxon>
        <taxon>Endopterygota</taxon>
        <taxon>Coleoptera</taxon>
        <taxon>Polyphaga</taxon>
        <taxon>Cucujiformia</taxon>
        <taxon>Curculionidae</taxon>
        <taxon>Dryophthorinae</taxon>
        <taxon>Rhynchophorus</taxon>
    </lineage>
</organism>
<sequence length="176" mass="20129">MNYQYSIDIYSSLFINLLGGHPSLPCHVFPRQFSYRRSSNCGNNVRRARAREIEAGQTESEAEEEKAQDEGGRVRRPNTEQLNNAPAAVEGPAVATAASGPTRAAQVRVLRYGLPCWRPYGNLRFSVMIEIDVYGQVFGYKKRVRRDIEGCWLMRCVFLIYLRPPFTFLWARKHGP</sequence>
<dbReference type="AlphaFoldDB" id="A0A834M9L0"/>
<gene>
    <name evidence="2" type="ORF">GWI33_013843</name>
</gene>
<comment type="caution">
    <text evidence="2">The sequence shown here is derived from an EMBL/GenBank/DDBJ whole genome shotgun (WGS) entry which is preliminary data.</text>
</comment>
<feature type="compositionally biased region" description="Low complexity" evidence="1">
    <location>
        <begin position="85"/>
        <end position="95"/>
    </location>
</feature>